<evidence type="ECO:0000256" key="1">
    <source>
        <dbReference type="SAM" id="MobiDB-lite"/>
    </source>
</evidence>
<name>A0A3N7G0C4_POPTR</name>
<accession>A0A3N7G0C4</accession>
<evidence type="ECO:0000313" key="2">
    <source>
        <dbReference type="EMBL" id="RQO99745.1"/>
    </source>
</evidence>
<dbReference type="InParanoid" id="A0A3N7G0C4"/>
<dbReference type="EMBL" id="CM009303">
    <property type="protein sequence ID" value="RQO99745.1"/>
    <property type="molecule type" value="Genomic_DNA"/>
</dbReference>
<dbReference type="AlphaFoldDB" id="A0A3N7G0C4"/>
<feature type="compositionally biased region" description="Basic residues" evidence="1">
    <location>
        <begin position="29"/>
        <end position="40"/>
    </location>
</feature>
<feature type="compositionally biased region" description="Polar residues" evidence="1">
    <location>
        <begin position="1"/>
        <end position="17"/>
    </location>
</feature>
<evidence type="ECO:0000313" key="3">
    <source>
        <dbReference type="Proteomes" id="UP000006729"/>
    </source>
</evidence>
<protein>
    <submittedName>
        <fullName evidence="2">Uncharacterized protein</fullName>
    </submittedName>
</protein>
<dbReference type="Proteomes" id="UP000006729">
    <property type="component" value="Chromosome 14"/>
</dbReference>
<gene>
    <name evidence="2" type="ORF">POPTR_014G051150</name>
</gene>
<sequence>MSPKYSKNSPRMVNTASCPPPPTLFLSFKPHKHQHPQKRK</sequence>
<feature type="region of interest" description="Disordered" evidence="1">
    <location>
        <begin position="1"/>
        <end position="40"/>
    </location>
</feature>
<organism evidence="2 3">
    <name type="scientific">Populus trichocarpa</name>
    <name type="common">Western balsam poplar</name>
    <name type="synonym">Populus balsamifera subsp. trichocarpa</name>
    <dbReference type="NCBI Taxonomy" id="3694"/>
    <lineage>
        <taxon>Eukaryota</taxon>
        <taxon>Viridiplantae</taxon>
        <taxon>Streptophyta</taxon>
        <taxon>Embryophyta</taxon>
        <taxon>Tracheophyta</taxon>
        <taxon>Spermatophyta</taxon>
        <taxon>Magnoliopsida</taxon>
        <taxon>eudicotyledons</taxon>
        <taxon>Gunneridae</taxon>
        <taxon>Pentapetalae</taxon>
        <taxon>rosids</taxon>
        <taxon>fabids</taxon>
        <taxon>Malpighiales</taxon>
        <taxon>Salicaceae</taxon>
        <taxon>Saliceae</taxon>
        <taxon>Populus</taxon>
    </lineage>
</organism>
<proteinExistence type="predicted"/>
<keyword evidence="3" id="KW-1185">Reference proteome</keyword>
<reference evidence="2 3" key="1">
    <citation type="journal article" date="2006" name="Science">
        <title>The genome of black cottonwood, Populus trichocarpa (Torr. &amp; Gray).</title>
        <authorList>
            <person name="Tuskan G.A."/>
            <person name="Difazio S."/>
            <person name="Jansson S."/>
            <person name="Bohlmann J."/>
            <person name="Grigoriev I."/>
            <person name="Hellsten U."/>
            <person name="Putnam N."/>
            <person name="Ralph S."/>
            <person name="Rombauts S."/>
            <person name="Salamov A."/>
            <person name="Schein J."/>
            <person name="Sterck L."/>
            <person name="Aerts A."/>
            <person name="Bhalerao R.R."/>
            <person name="Bhalerao R.P."/>
            <person name="Blaudez D."/>
            <person name="Boerjan W."/>
            <person name="Brun A."/>
            <person name="Brunner A."/>
            <person name="Busov V."/>
            <person name="Campbell M."/>
            <person name="Carlson J."/>
            <person name="Chalot M."/>
            <person name="Chapman J."/>
            <person name="Chen G.L."/>
            <person name="Cooper D."/>
            <person name="Coutinho P.M."/>
            <person name="Couturier J."/>
            <person name="Covert S."/>
            <person name="Cronk Q."/>
            <person name="Cunningham R."/>
            <person name="Davis J."/>
            <person name="Degroeve S."/>
            <person name="Dejardin A."/>
            <person name="Depamphilis C."/>
            <person name="Detter J."/>
            <person name="Dirks B."/>
            <person name="Dubchak I."/>
            <person name="Duplessis S."/>
            <person name="Ehlting J."/>
            <person name="Ellis B."/>
            <person name="Gendler K."/>
            <person name="Goodstein D."/>
            <person name="Gribskov M."/>
            <person name="Grimwood J."/>
            <person name="Groover A."/>
            <person name="Gunter L."/>
            <person name="Hamberger B."/>
            <person name="Heinze B."/>
            <person name="Helariutta Y."/>
            <person name="Henrissat B."/>
            <person name="Holligan D."/>
            <person name="Holt R."/>
            <person name="Huang W."/>
            <person name="Islam-Faridi N."/>
            <person name="Jones S."/>
            <person name="Jones-Rhoades M."/>
            <person name="Jorgensen R."/>
            <person name="Joshi C."/>
            <person name="Kangasjarvi J."/>
            <person name="Karlsson J."/>
            <person name="Kelleher C."/>
            <person name="Kirkpatrick R."/>
            <person name="Kirst M."/>
            <person name="Kohler A."/>
            <person name="Kalluri U."/>
            <person name="Larimer F."/>
            <person name="Leebens-Mack J."/>
            <person name="Leple J.C."/>
            <person name="Locascio P."/>
            <person name="Lou Y."/>
            <person name="Lucas S."/>
            <person name="Martin F."/>
            <person name="Montanini B."/>
            <person name="Napoli C."/>
            <person name="Nelson D.R."/>
            <person name="Nelson C."/>
            <person name="Nieminen K."/>
            <person name="Nilsson O."/>
            <person name="Pereda V."/>
            <person name="Peter G."/>
            <person name="Philippe R."/>
            <person name="Pilate G."/>
            <person name="Poliakov A."/>
            <person name="Razumovskaya J."/>
            <person name="Richardson P."/>
            <person name="Rinaldi C."/>
            <person name="Ritland K."/>
            <person name="Rouze P."/>
            <person name="Ryaboy D."/>
            <person name="Schmutz J."/>
            <person name="Schrader J."/>
            <person name="Segerman B."/>
            <person name="Shin H."/>
            <person name="Siddiqui A."/>
            <person name="Sterky F."/>
            <person name="Terry A."/>
            <person name="Tsai C.J."/>
            <person name="Uberbacher E."/>
            <person name="Unneberg P."/>
            <person name="Vahala J."/>
            <person name="Wall K."/>
            <person name="Wessler S."/>
            <person name="Yang G."/>
            <person name="Yin T."/>
            <person name="Douglas C."/>
            <person name="Marra M."/>
            <person name="Sandberg G."/>
            <person name="Van de Peer Y."/>
            <person name="Rokhsar D."/>
        </authorList>
    </citation>
    <scope>NUCLEOTIDE SEQUENCE [LARGE SCALE GENOMIC DNA]</scope>
    <source>
        <strain evidence="3">cv. Nisqually</strain>
    </source>
</reference>